<dbReference type="Pfam" id="PF00643">
    <property type="entry name" value="zf-B_box"/>
    <property type="match status" value="1"/>
</dbReference>
<dbReference type="Proteomes" id="UP000507470">
    <property type="component" value="Unassembled WGS sequence"/>
</dbReference>
<feature type="domain" description="B box-type" evidence="5">
    <location>
        <begin position="72"/>
        <end position="113"/>
    </location>
</feature>
<dbReference type="SUPFAM" id="SSF57845">
    <property type="entry name" value="B-box zinc-binding domain"/>
    <property type="match status" value="1"/>
</dbReference>
<keyword evidence="2" id="KW-0479">Metal-binding</keyword>
<dbReference type="PANTHER" id="PTHR25462:SF296">
    <property type="entry name" value="MEIOTIC P26, ISOFORM F"/>
    <property type="match status" value="1"/>
</dbReference>
<dbReference type="EC" id="2.3.2.27" evidence="6"/>
<evidence type="ECO:0000256" key="2">
    <source>
        <dbReference type="PROSITE-ProRule" id="PRU00024"/>
    </source>
</evidence>
<dbReference type="GO" id="GO:0008270">
    <property type="term" value="F:zinc ion binding"/>
    <property type="evidence" value="ECO:0007669"/>
    <property type="project" value="UniProtKB-KW"/>
</dbReference>
<reference evidence="6 7" key="1">
    <citation type="submission" date="2020-06" db="EMBL/GenBank/DDBJ databases">
        <authorList>
            <person name="Li R."/>
            <person name="Bekaert M."/>
        </authorList>
    </citation>
    <scope>NUCLEOTIDE SEQUENCE [LARGE SCALE GENOMIC DNA]</scope>
    <source>
        <strain evidence="7">wild</strain>
    </source>
</reference>
<accession>A0A6J8CHF1</accession>
<name>A0A6J8CHF1_MYTCO</name>
<protein>
    <submittedName>
        <fullName evidence="6">TRIM71</fullName>
        <ecNumber evidence="6">2.3.2.27</ecNumber>
    </submittedName>
</protein>
<dbReference type="GO" id="GO:0061630">
    <property type="term" value="F:ubiquitin protein ligase activity"/>
    <property type="evidence" value="ECO:0007669"/>
    <property type="project" value="UniProtKB-EC"/>
</dbReference>
<dbReference type="PROSITE" id="PS50119">
    <property type="entry name" value="ZF_BBOX"/>
    <property type="match status" value="2"/>
</dbReference>
<dbReference type="InterPro" id="IPR011042">
    <property type="entry name" value="6-blade_b-propeller_TolB-like"/>
</dbReference>
<dbReference type="Gene3D" id="2.120.10.30">
    <property type="entry name" value="TolB, C-terminal domain"/>
    <property type="match status" value="1"/>
</dbReference>
<dbReference type="OrthoDB" id="6135363at2759"/>
<organism evidence="6 7">
    <name type="scientific">Mytilus coruscus</name>
    <name type="common">Sea mussel</name>
    <dbReference type="NCBI Taxonomy" id="42192"/>
    <lineage>
        <taxon>Eukaryota</taxon>
        <taxon>Metazoa</taxon>
        <taxon>Spiralia</taxon>
        <taxon>Lophotrochozoa</taxon>
        <taxon>Mollusca</taxon>
        <taxon>Bivalvia</taxon>
        <taxon>Autobranchia</taxon>
        <taxon>Pteriomorphia</taxon>
        <taxon>Mytilida</taxon>
        <taxon>Mytiloidea</taxon>
        <taxon>Mytilidae</taxon>
        <taxon>Mytilinae</taxon>
        <taxon>Mytilus</taxon>
    </lineage>
</organism>
<dbReference type="EMBL" id="CACVKT020005272">
    <property type="protein sequence ID" value="CAC5394310.1"/>
    <property type="molecule type" value="Genomic_DNA"/>
</dbReference>
<evidence type="ECO:0000313" key="7">
    <source>
        <dbReference type="Proteomes" id="UP000507470"/>
    </source>
</evidence>
<evidence type="ECO:0000313" key="6">
    <source>
        <dbReference type="EMBL" id="CAC5394310.1"/>
    </source>
</evidence>
<keyword evidence="1" id="KW-0677">Repeat</keyword>
<dbReference type="InterPro" id="IPR000315">
    <property type="entry name" value="Znf_B-box"/>
</dbReference>
<feature type="domain" description="B box-type" evidence="5">
    <location>
        <begin position="7"/>
        <end position="55"/>
    </location>
</feature>
<dbReference type="Gene3D" id="3.30.160.60">
    <property type="entry name" value="Classic Zinc Finger"/>
    <property type="match status" value="1"/>
</dbReference>
<gene>
    <name evidence="6" type="ORF">MCOR_29067</name>
</gene>
<keyword evidence="4" id="KW-0175">Coiled coil</keyword>
<dbReference type="SUPFAM" id="SSF101898">
    <property type="entry name" value="NHL repeat"/>
    <property type="match status" value="1"/>
</dbReference>
<dbReference type="PROSITE" id="PS51125">
    <property type="entry name" value="NHL"/>
    <property type="match status" value="1"/>
</dbReference>
<feature type="repeat" description="NHL" evidence="3">
    <location>
        <begin position="470"/>
        <end position="498"/>
    </location>
</feature>
<keyword evidence="6" id="KW-0808">Transferase</keyword>
<dbReference type="CDD" id="cd19757">
    <property type="entry name" value="Bbox1"/>
    <property type="match status" value="1"/>
</dbReference>
<evidence type="ECO:0000256" key="4">
    <source>
        <dbReference type="SAM" id="Coils"/>
    </source>
</evidence>
<dbReference type="AlphaFoldDB" id="A0A6J8CHF1"/>
<proteinExistence type="predicted"/>
<keyword evidence="6" id="KW-0012">Acyltransferase</keyword>
<feature type="coiled-coil region" evidence="4">
    <location>
        <begin position="121"/>
        <end position="220"/>
    </location>
</feature>
<dbReference type="InterPro" id="IPR047153">
    <property type="entry name" value="TRIM45/56/19-like"/>
</dbReference>
<keyword evidence="2" id="KW-0863">Zinc-finger</keyword>
<dbReference type="InterPro" id="IPR001258">
    <property type="entry name" value="NHL_repeat"/>
</dbReference>
<evidence type="ECO:0000259" key="5">
    <source>
        <dbReference type="PROSITE" id="PS50119"/>
    </source>
</evidence>
<evidence type="ECO:0000256" key="1">
    <source>
        <dbReference type="ARBA" id="ARBA00022737"/>
    </source>
</evidence>
<keyword evidence="7" id="KW-1185">Reference proteome</keyword>
<dbReference type="Gene3D" id="4.10.830.40">
    <property type="match status" value="1"/>
</dbReference>
<sequence>MSNGKAQTLAVCQFCEESSEIKWKCINCELFLCQLCSSKIHSKSKASMKHEIINFKRIETEDVDLSLRKMDLGSMVCTMHSEQKCFVYCKDCSQPVCSKCLTETHKLHDYKGLDEAYNDIVSEKKELLNKLESNLQFLRNAKDKLNKILSDGDKTFQETKEAIKQTEKEMKEAITKYANDLLQELEAKSKSSENMIKAELSAMKKNEDKLEARINNINQAKQYHQVADIFSPLTKYPVKKIKHNGVKFIPGNMHKKLGSQSVLGDLNIVPDLELIHSYQSAIQNVTNIIFSSDNCAFIGSYSSQKLQKVKFENHRIKVEREIKIKIYDMAKTRDGEILVSSEGSEIKLYTKDGQLNTFKSFSPLKTLGIHITKDHKIIIGLTESLKIPATKDSIRTLVIMNHDCYIQNTIEFESLLTYPYRIQSFSDRILVVDITNTEWEGRVVMLDERGKLHWTYNGCNSINSDQDHFYPDDIAITSTDMILVSDCENHTIHVLNPDGKVIVCKDVKCLGIELPLGLCIDKNQVLWIRCNTYAKDKFSKAKISCVKLT</sequence>
<dbReference type="PANTHER" id="PTHR25462">
    <property type="entry name" value="BONUS, ISOFORM C-RELATED"/>
    <property type="match status" value="1"/>
</dbReference>
<evidence type="ECO:0000256" key="3">
    <source>
        <dbReference type="PROSITE-ProRule" id="PRU00504"/>
    </source>
</evidence>
<dbReference type="SMART" id="SM00336">
    <property type="entry name" value="BBOX"/>
    <property type="match status" value="2"/>
</dbReference>
<keyword evidence="2" id="KW-0862">Zinc</keyword>